<sequence length="178" mass="19799">MGWLQLLGRMFVLIWAMFISVKEFCPSCACDTVCLLVLVCLQRVPRLPRAGHGPGLGEHALLHTGVPVHGHVQRHDPEGALGMLSIRDGQGGAPQRRPTLQMGKLRSGEEKRLTQGTGHCCFSQMSWFPFALAQGLGGNICMYNIYICRYAYYRCLPYKGLCSLQVTNNNKICNTFLL</sequence>
<evidence type="ECO:0008006" key="3">
    <source>
        <dbReference type="Google" id="ProtNLM"/>
    </source>
</evidence>
<feature type="signal peptide" evidence="1">
    <location>
        <begin position="1"/>
        <end position="16"/>
    </location>
</feature>
<reference evidence="2" key="1">
    <citation type="submission" date="2025-08" db="UniProtKB">
        <authorList>
            <consortium name="Ensembl"/>
        </authorList>
    </citation>
    <scope>IDENTIFICATION</scope>
</reference>
<name>A0A8C2RXQ9_CAPHI</name>
<evidence type="ECO:0000256" key="1">
    <source>
        <dbReference type="SAM" id="SignalP"/>
    </source>
</evidence>
<keyword evidence="1" id="KW-0732">Signal</keyword>
<organism evidence="2">
    <name type="scientific">Capra hircus</name>
    <name type="common">Goat</name>
    <dbReference type="NCBI Taxonomy" id="9925"/>
    <lineage>
        <taxon>Eukaryota</taxon>
        <taxon>Metazoa</taxon>
        <taxon>Chordata</taxon>
        <taxon>Craniata</taxon>
        <taxon>Vertebrata</taxon>
        <taxon>Euteleostomi</taxon>
        <taxon>Mammalia</taxon>
        <taxon>Eutheria</taxon>
        <taxon>Laurasiatheria</taxon>
        <taxon>Artiodactyla</taxon>
        <taxon>Ruminantia</taxon>
        <taxon>Pecora</taxon>
        <taxon>Bovidae</taxon>
        <taxon>Caprinae</taxon>
        <taxon>Capra</taxon>
    </lineage>
</organism>
<proteinExistence type="predicted"/>
<feature type="chain" id="PRO_5034529341" description="Secreted protein" evidence="1">
    <location>
        <begin position="17"/>
        <end position="178"/>
    </location>
</feature>
<protein>
    <recommendedName>
        <fullName evidence="3">Secreted protein</fullName>
    </recommendedName>
</protein>
<evidence type="ECO:0000313" key="2">
    <source>
        <dbReference type="Ensembl" id="ENSCHIP00010034419.1"/>
    </source>
</evidence>
<dbReference type="Ensembl" id="ENSCHIT00010048410.1">
    <property type="protein sequence ID" value="ENSCHIP00010034419.1"/>
    <property type="gene ID" value="ENSCHIG00010025636.1"/>
</dbReference>
<accession>A0A8C2RXQ9</accession>
<dbReference type="AlphaFoldDB" id="A0A8C2RXQ9"/>